<proteinExistence type="predicted"/>
<feature type="domain" description="SGNH hydrolase-type esterase" evidence="4">
    <location>
        <begin position="40"/>
        <end position="254"/>
    </location>
</feature>
<feature type="active site" description="Nucleophile" evidence="1">
    <location>
        <position position="44"/>
    </location>
</feature>
<dbReference type="Proteomes" id="UP000320011">
    <property type="component" value="Unassembled WGS sequence"/>
</dbReference>
<dbReference type="Pfam" id="PF13472">
    <property type="entry name" value="Lipase_GDSL_2"/>
    <property type="match status" value="1"/>
</dbReference>
<accession>A0A558D8Q2</accession>
<dbReference type="GO" id="GO:0019433">
    <property type="term" value="P:triglyceride catabolic process"/>
    <property type="evidence" value="ECO:0007669"/>
    <property type="project" value="TreeGrafter"/>
</dbReference>
<evidence type="ECO:0000256" key="1">
    <source>
        <dbReference type="PIRSR" id="PIRSR637460-1"/>
    </source>
</evidence>
<feature type="signal peptide" evidence="3">
    <location>
        <begin position="1"/>
        <end position="33"/>
    </location>
</feature>
<evidence type="ECO:0000256" key="3">
    <source>
        <dbReference type="SAM" id="SignalP"/>
    </source>
</evidence>
<dbReference type="OrthoDB" id="5503950at2"/>
<feature type="disulfide bond" evidence="2">
    <location>
        <begin position="60"/>
        <end position="84"/>
    </location>
</feature>
<keyword evidence="3" id="KW-0732">Signal</keyword>
<reference evidence="5 6" key="2">
    <citation type="submission" date="2019-08" db="EMBL/GenBank/DDBJ databases">
        <title>Amycolatopsis acidicola sp. nov., isolated from peat swamp forest soil.</title>
        <authorList>
            <person name="Srisuk N."/>
        </authorList>
    </citation>
    <scope>NUCLEOTIDE SEQUENCE [LARGE SCALE GENOMIC DNA]</scope>
    <source>
        <strain evidence="5 6">TBRC 6029</strain>
    </source>
</reference>
<reference evidence="5 6" key="1">
    <citation type="submission" date="2019-07" db="EMBL/GenBank/DDBJ databases">
        <authorList>
            <person name="Duangmal K."/>
            <person name="Teo W.F.A."/>
        </authorList>
    </citation>
    <scope>NUCLEOTIDE SEQUENCE [LARGE SCALE GENOMIC DNA]</scope>
    <source>
        <strain evidence="5 6">TBRC 6029</strain>
    </source>
</reference>
<feature type="disulfide bond" evidence="2">
    <location>
        <begin position="183"/>
        <end position="230"/>
    </location>
</feature>
<dbReference type="EMBL" id="VJWX01000045">
    <property type="protein sequence ID" value="TVT57398.1"/>
    <property type="molecule type" value="Genomic_DNA"/>
</dbReference>
<keyword evidence="2" id="KW-1015">Disulfide bond</keyword>
<evidence type="ECO:0000259" key="4">
    <source>
        <dbReference type="Pfam" id="PF13472"/>
    </source>
</evidence>
<comment type="caution">
    <text evidence="5">The sequence shown here is derived from an EMBL/GenBank/DDBJ whole genome shotgun (WGS) entry which is preliminary data.</text>
</comment>
<protein>
    <submittedName>
        <fullName evidence="5">SGNH/GDSL hydrolase family protein</fullName>
    </submittedName>
</protein>
<keyword evidence="6" id="KW-1185">Reference proteome</keyword>
<dbReference type="InterPro" id="IPR013830">
    <property type="entry name" value="SGNH_hydro"/>
</dbReference>
<organism evidence="5 6">
    <name type="scientific">Amycolatopsis rhizosphaerae</name>
    <dbReference type="NCBI Taxonomy" id="2053003"/>
    <lineage>
        <taxon>Bacteria</taxon>
        <taxon>Bacillati</taxon>
        <taxon>Actinomycetota</taxon>
        <taxon>Actinomycetes</taxon>
        <taxon>Pseudonocardiales</taxon>
        <taxon>Pseudonocardiaceae</taxon>
        <taxon>Amycolatopsis</taxon>
    </lineage>
</organism>
<gene>
    <name evidence="5" type="ORF">FNH05_07410</name>
</gene>
<evidence type="ECO:0000313" key="6">
    <source>
        <dbReference type="Proteomes" id="UP000320011"/>
    </source>
</evidence>
<evidence type="ECO:0000256" key="2">
    <source>
        <dbReference type="PIRSR" id="PIRSR637460-2"/>
    </source>
</evidence>
<dbReference type="InterPro" id="IPR037460">
    <property type="entry name" value="SEST-like"/>
</dbReference>
<feature type="disulfide bond" evidence="2">
    <location>
        <begin position="125"/>
        <end position="133"/>
    </location>
</feature>
<dbReference type="PANTHER" id="PTHR37981:SF1">
    <property type="entry name" value="SGNH HYDROLASE-TYPE ESTERASE DOMAIN-CONTAINING PROTEIN"/>
    <property type="match status" value="1"/>
</dbReference>
<evidence type="ECO:0000313" key="5">
    <source>
        <dbReference type="EMBL" id="TVT57398.1"/>
    </source>
</evidence>
<dbReference type="CDD" id="cd01823">
    <property type="entry name" value="SEST_like"/>
    <property type="match status" value="1"/>
</dbReference>
<dbReference type="PANTHER" id="PTHR37981">
    <property type="entry name" value="LIPASE 2"/>
    <property type="match status" value="1"/>
</dbReference>
<dbReference type="GO" id="GO:0004806">
    <property type="term" value="F:triacylglycerol lipase activity"/>
    <property type="evidence" value="ECO:0007669"/>
    <property type="project" value="TreeGrafter"/>
</dbReference>
<dbReference type="Gene3D" id="3.40.50.1110">
    <property type="entry name" value="SGNH hydrolase"/>
    <property type="match status" value="1"/>
</dbReference>
<dbReference type="InterPro" id="IPR036514">
    <property type="entry name" value="SGNH_hydro_sf"/>
</dbReference>
<feature type="chain" id="PRO_5022006195" evidence="3">
    <location>
        <begin position="34"/>
        <end position="266"/>
    </location>
</feature>
<sequence length="266" mass="27246">MVVPSVLKALTRSFTVAVVASLAALGLSGVADAATTDYVALGDSYSSGVGAGSYLDSSSCKRSANAYPELYANASGASLSFQACSGAKTSDVLNNQVGALNSGTDLVSISIGGNDAGFSSVMQDCILGGDSGCQTAVTNAENYVATTLPGLLDKVYSTIRAKAPNARVVVLGYPHFYKIGGSCIVGLSDTSRSYINGGADALDTVIKKEATNAGFTFADVRPAFTGHEICSGSSWLHSLTYPVDESYHPTATGQSSGYYATFRSVL</sequence>
<dbReference type="AlphaFoldDB" id="A0A558D8Q2"/>
<feature type="active site" evidence="1">
    <location>
        <position position="248"/>
    </location>
</feature>
<name>A0A558D8Q2_9PSEU</name>
<keyword evidence="5" id="KW-0378">Hydrolase</keyword>
<dbReference type="RefSeq" id="WP_144586581.1">
    <property type="nucleotide sequence ID" value="NZ_VJWX01000045.1"/>
</dbReference>
<dbReference type="SUPFAM" id="SSF52266">
    <property type="entry name" value="SGNH hydrolase"/>
    <property type="match status" value="1"/>
</dbReference>